<protein>
    <submittedName>
        <fullName evidence="2">Membrane protein</fullName>
    </submittedName>
</protein>
<evidence type="ECO:0000313" key="3">
    <source>
        <dbReference type="Proteomes" id="UP000006380"/>
    </source>
</evidence>
<keyword evidence="1" id="KW-0472">Membrane</keyword>
<keyword evidence="1" id="KW-0812">Transmembrane</keyword>
<dbReference type="STRING" id="360105.CCV52592_0451"/>
<feature type="transmembrane region" description="Helical" evidence="1">
    <location>
        <begin position="20"/>
        <end position="52"/>
    </location>
</feature>
<keyword evidence="1" id="KW-1133">Transmembrane helix</keyword>
<dbReference type="KEGG" id="ccv:CCV52592_0451"/>
<dbReference type="Proteomes" id="UP000006380">
    <property type="component" value="Chromosome"/>
</dbReference>
<evidence type="ECO:0000313" key="2">
    <source>
        <dbReference type="EMBL" id="EAU00706.2"/>
    </source>
</evidence>
<keyword evidence="3" id="KW-1185">Reference proteome</keyword>
<gene>
    <name evidence="2" type="ORF">CCV52592_0451</name>
</gene>
<feature type="transmembrane region" description="Helical" evidence="1">
    <location>
        <begin position="141"/>
        <end position="163"/>
    </location>
</feature>
<organism evidence="2 3">
    <name type="scientific">Campylobacter curvus (strain 525.92)</name>
    <dbReference type="NCBI Taxonomy" id="360105"/>
    <lineage>
        <taxon>Bacteria</taxon>
        <taxon>Pseudomonadati</taxon>
        <taxon>Campylobacterota</taxon>
        <taxon>Epsilonproteobacteria</taxon>
        <taxon>Campylobacterales</taxon>
        <taxon>Campylobacteraceae</taxon>
        <taxon>Campylobacter</taxon>
    </lineage>
</organism>
<reference evidence="2" key="1">
    <citation type="submission" date="2016-07" db="EMBL/GenBank/DDBJ databases">
        <title>Comparative genomics of the Campylobacter concisus group.</title>
        <authorList>
            <person name="Miller W.G."/>
            <person name="Yee E."/>
            <person name="Chapman M.H."/>
            <person name="Huynh S."/>
            <person name="Bono J.L."/>
            <person name="On S.L.W."/>
            <person name="StLeger J."/>
            <person name="Foster G."/>
            <person name="Parker C.T."/>
        </authorList>
    </citation>
    <scope>NUCLEOTIDE SEQUENCE</scope>
    <source>
        <strain evidence="2">525.92</strain>
    </source>
</reference>
<feature type="transmembrane region" description="Helical" evidence="1">
    <location>
        <begin position="64"/>
        <end position="82"/>
    </location>
</feature>
<feature type="transmembrane region" description="Helical" evidence="1">
    <location>
        <begin position="113"/>
        <end position="135"/>
    </location>
</feature>
<evidence type="ECO:0000256" key="1">
    <source>
        <dbReference type="SAM" id="Phobius"/>
    </source>
</evidence>
<accession>A7GXG8</accession>
<sequence>MQTLSRMQRNSTDLQFLKELFGIVFLIAYEIATTQLGFLPPLMGLFFTYLILEYTKKQKRYTEFDFYWYFAVTFLLFCEQIHGFYLFSSVIAFLIFYNFVVDWLFVTMKWRNCLLAIFVASGYAMTFLVNNLIAYMENGSFLSFGIEYFFYIVTETILAIILFKDRVV</sequence>
<proteinExistence type="predicted"/>
<dbReference type="AlphaFoldDB" id="A7GXG8"/>
<dbReference type="EMBL" id="CP000767">
    <property type="protein sequence ID" value="EAU00706.2"/>
    <property type="molecule type" value="Genomic_DNA"/>
</dbReference>
<name>A7GXG8_CAMC5</name>